<dbReference type="Pfam" id="PF13808">
    <property type="entry name" value="DDE_Tnp_1_assoc"/>
    <property type="match status" value="1"/>
</dbReference>
<dbReference type="EMBL" id="PGTN01000111">
    <property type="protein sequence ID" value="PJF46678.1"/>
    <property type="molecule type" value="Genomic_DNA"/>
</dbReference>
<protein>
    <recommendedName>
        <fullName evidence="2">H repeat-associated protein N-terminal domain-containing protein</fullName>
    </recommendedName>
</protein>
<dbReference type="Proteomes" id="UP000230790">
    <property type="component" value="Unassembled WGS sequence"/>
</dbReference>
<name>A0A2M8QA45_9CHLR</name>
<feature type="domain" description="H repeat-associated protein N-terminal" evidence="2">
    <location>
        <begin position="78"/>
        <end position="141"/>
    </location>
</feature>
<dbReference type="InterPro" id="IPR032806">
    <property type="entry name" value="YbfD_N"/>
</dbReference>
<organism evidence="3 4">
    <name type="scientific">Candidatus Thermofonsia Clade 3 bacterium</name>
    <dbReference type="NCBI Taxonomy" id="2364212"/>
    <lineage>
        <taxon>Bacteria</taxon>
        <taxon>Bacillati</taxon>
        <taxon>Chloroflexota</taxon>
        <taxon>Candidatus Thermofontia</taxon>
        <taxon>Candidatus Thermofonsia Clade 3</taxon>
    </lineage>
</organism>
<dbReference type="InterPro" id="IPR051698">
    <property type="entry name" value="Transposase_11-like"/>
</dbReference>
<feature type="compositionally biased region" description="Low complexity" evidence="1">
    <location>
        <begin position="44"/>
        <end position="56"/>
    </location>
</feature>
<evidence type="ECO:0000259" key="2">
    <source>
        <dbReference type="Pfam" id="PF13808"/>
    </source>
</evidence>
<reference evidence="3 4" key="1">
    <citation type="submission" date="2017-11" db="EMBL/GenBank/DDBJ databases">
        <title>Evolution of Phototrophy in the Chloroflexi Phylum Driven by Horizontal Gene Transfer.</title>
        <authorList>
            <person name="Ward L.M."/>
            <person name="Hemp J."/>
            <person name="Shih P.M."/>
            <person name="Mcglynn S.E."/>
            <person name="Fischer W."/>
        </authorList>
    </citation>
    <scope>NUCLEOTIDE SEQUENCE [LARGE SCALE GENOMIC DNA]</scope>
    <source>
        <strain evidence="3">JP3_7</strain>
    </source>
</reference>
<evidence type="ECO:0000313" key="3">
    <source>
        <dbReference type="EMBL" id="PJF46678.1"/>
    </source>
</evidence>
<dbReference type="AlphaFoldDB" id="A0A2M8QA45"/>
<evidence type="ECO:0000256" key="1">
    <source>
        <dbReference type="SAM" id="MobiDB-lite"/>
    </source>
</evidence>
<sequence>MLGYAWSGVYPAVCAMPLVTLAHMIRKIACLSILASGPQAYASGAAPGRPQGGPRANASYQHEGEIRSNSSADSSIHAHFSILVDRRVERTRRHKLIAIPVIALSAVICGAERFTDGKAEEAWFRTFLELPNGIPLHDTFGACRHCSSRRSSRPDSWTGCAIKFRCVCPGGWLMH</sequence>
<comment type="caution">
    <text evidence="3">The sequence shown here is derived from an EMBL/GenBank/DDBJ whole genome shotgun (WGS) entry which is preliminary data.</text>
</comment>
<feature type="region of interest" description="Disordered" evidence="1">
    <location>
        <begin position="44"/>
        <end position="72"/>
    </location>
</feature>
<evidence type="ECO:0000313" key="4">
    <source>
        <dbReference type="Proteomes" id="UP000230790"/>
    </source>
</evidence>
<proteinExistence type="predicted"/>
<gene>
    <name evidence="3" type="ORF">CUN48_12605</name>
</gene>
<dbReference type="PANTHER" id="PTHR30298:SF0">
    <property type="entry name" value="PROTEIN YBFL-RELATED"/>
    <property type="match status" value="1"/>
</dbReference>
<accession>A0A2M8QA45</accession>
<dbReference type="PANTHER" id="PTHR30298">
    <property type="entry name" value="H REPEAT-ASSOCIATED PREDICTED TRANSPOSASE"/>
    <property type="match status" value="1"/>
</dbReference>